<dbReference type="OrthoDB" id="1422427at2759"/>
<keyword evidence="2" id="KW-0695">RNA-directed DNA polymerase</keyword>
<reference evidence="2" key="1">
    <citation type="submission" date="2020-09" db="EMBL/GenBank/DDBJ databases">
        <title>Genome-Enabled Discovery of Anthraquinone Biosynthesis in Senna tora.</title>
        <authorList>
            <person name="Kang S.-H."/>
            <person name="Pandey R.P."/>
            <person name="Lee C.-M."/>
            <person name="Sim J.-S."/>
            <person name="Jeong J.-T."/>
            <person name="Choi B.-S."/>
            <person name="Jung M."/>
            <person name="Ginzburg D."/>
            <person name="Zhao K."/>
            <person name="Won S.Y."/>
            <person name="Oh T.-J."/>
            <person name="Yu Y."/>
            <person name="Kim N.-H."/>
            <person name="Lee O.R."/>
            <person name="Lee T.-H."/>
            <person name="Bashyal P."/>
            <person name="Kim T.-S."/>
            <person name="Lee W.-H."/>
            <person name="Kawkins C."/>
            <person name="Kim C.-K."/>
            <person name="Kim J.S."/>
            <person name="Ahn B.O."/>
            <person name="Rhee S.Y."/>
            <person name="Sohng J.K."/>
        </authorList>
    </citation>
    <scope>NUCLEOTIDE SEQUENCE</scope>
    <source>
        <tissue evidence="2">Leaf</tissue>
    </source>
</reference>
<evidence type="ECO:0000313" key="3">
    <source>
        <dbReference type="Proteomes" id="UP000634136"/>
    </source>
</evidence>
<evidence type="ECO:0000313" key="2">
    <source>
        <dbReference type="EMBL" id="KAF7831928.1"/>
    </source>
</evidence>
<sequence>MKDRSNGGVSGVEVMESARGVRINIEDNNVHENGGRVEDDVSGVMGGDVGGAEGISNKVTEEVTEHVLVLQEIGNTIMNPNKEVPMKENIDPEASVVGVTQWKRVARAKKDKALVTKTLPILGKRREADGNIMDDGRDGTEWDIGKLEAVFNMEICRKIRCIPLRRMHQQDTWFWKGEASGCFSVKSCYKLAMKEVWEQQNIVPDLFCTVPMGFWKSIWKMPLNSRYKVFLWRACIGIIPTMETLKQRGMQLEEECIRCGIETEDVYHALIDCSELRQVWDEARHNFTARVYHMSLIEWLSVEWLN</sequence>
<dbReference type="EMBL" id="JAAIUW010000005">
    <property type="protein sequence ID" value="KAF7831928.1"/>
    <property type="molecule type" value="Genomic_DNA"/>
</dbReference>
<name>A0A834WT79_9FABA</name>
<organism evidence="2 3">
    <name type="scientific">Senna tora</name>
    <dbReference type="NCBI Taxonomy" id="362788"/>
    <lineage>
        <taxon>Eukaryota</taxon>
        <taxon>Viridiplantae</taxon>
        <taxon>Streptophyta</taxon>
        <taxon>Embryophyta</taxon>
        <taxon>Tracheophyta</taxon>
        <taxon>Spermatophyta</taxon>
        <taxon>Magnoliopsida</taxon>
        <taxon>eudicotyledons</taxon>
        <taxon>Gunneridae</taxon>
        <taxon>Pentapetalae</taxon>
        <taxon>rosids</taxon>
        <taxon>fabids</taxon>
        <taxon>Fabales</taxon>
        <taxon>Fabaceae</taxon>
        <taxon>Caesalpinioideae</taxon>
        <taxon>Cassia clade</taxon>
        <taxon>Senna</taxon>
    </lineage>
</organism>
<dbReference type="Pfam" id="PF13966">
    <property type="entry name" value="zf-RVT"/>
    <property type="match status" value="1"/>
</dbReference>
<accession>A0A834WT79</accession>
<evidence type="ECO:0000259" key="1">
    <source>
        <dbReference type="Pfam" id="PF13966"/>
    </source>
</evidence>
<keyword evidence="2" id="KW-0808">Transferase</keyword>
<dbReference type="GO" id="GO:0003964">
    <property type="term" value="F:RNA-directed DNA polymerase activity"/>
    <property type="evidence" value="ECO:0007669"/>
    <property type="project" value="UniProtKB-KW"/>
</dbReference>
<protein>
    <submittedName>
        <fullName evidence="2">Reverse transcriptase</fullName>
    </submittedName>
</protein>
<proteinExistence type="predicted"/>
<dbReference type="AlphaFoldDB" id="A0A834WT79"/>
<keyword evidence="2" id="KW-0548">Nucleotidyltransferase</keyword>
<comment type="caution">
    <text evidence="2">The sequence shown here is derived from an EMBL/GenBank/DDBJ whole genome shotgun (WGS) entry which is preliminary data.</text>
</comment>
<gene>
    <name evidence="2" type="ORF">G2W53_014261</name>
</gene>
<dbReference type="InterPro" id="IPR026960">
    <property type="entry name" value="RVT-Znf"/>
</dbReference>
<feature type="domain" description="Reverse transcriptase zinc-binding" evidence="1">
    <location>
        <begin position="183"/>
        <end position="280"/>
    </location>
</feature>
<dbReference type="Proteomes" id="UP000634136">
    <property type="component" value="Unassembled WGS sequence"/>
</dbReference>
<keyword evidence="3" id="KW-1185">Reference proteome</keyword>